<proteinExistence type="predicted"/>
<keyword evidence="1" id="KW-0175">Coiled coil</keyword>
<dbReference type="AlphaFoldDB" id="A0A8S0WEJ7"/>
<reference evidence="3" key="1">
    <citation type="submission" date="2014-11" db="EMBL/GenBank/DDBJ databases">
        <authorList>
            <person name="Hornung B.V."/>
        </authorList>
    </citation>
    <scope>NUCLEOTIDE SEQUENCE</scope>
    <source>
        <strain evidence="3">INE</strain>
    </source>
</reference>
<dbReference type="InterPro" id="IPR008769">
    <property type="entry name" value="PhaF_PhaI"/>
</dbReference>
<sequence length="107" mass="12327">MKDLLKKGLALALGMAVASREQIEKLVDELVKKGEVSAAESKNLVDELIKKGEEEHQALRAKMRENVNERVKERLSELEVPSHETVKNLENRVEELIRRLEKLENRE</sequence>
<feature type="coiled-coil region" evidence="1">
    <location>
        <begin position="49"/>
        <end position="106"/>
    </location>
</feature>
<dbReference type="EMBL" id="LR746496">
    <property type="protein sequence ID" value="CAA7600192.1"/>
    <property type="molecule type" value="Genomic_DNA"/>
</dbReference>
<name>A0A8S0WEJ7_9FIRM</name>
<dbReference type="PANTHER" id="PTHR38664:SF1">
    <property type="entry name" value="SLR0058 PROTEIN"/>
    <property type="match status" value="1"/>
</dbReference>
<dbReference type="Pfam" id="PF05597">
    <property type="entry name" value="Phasin"/>
    <property type="match status" value="1"/>
</dbReference>
<dbReference type="NCBIfam" id="NF047773">
    <property type="entry name" value="phas_rel_Lepto"/>
    <property type="match status" value="1"/>
</dbReference>
<dbReference type="Proteomes" id="UP000836597">
    <property type="component" value="Chromosome"/>
</dbReference>
<protein>
    <recommendedName>
        <fullName evidence="5">Polyhydroxyalkanoate synthesis regulator</fullName>
    </recommendedName>
</protein>
<evidence type="ECO:0000256" key="1">
    <source>
        <dbReference type="SAM" id="Coils"/>
    </source>
</evidence>
<evidence type="ECO:0008006" key="5">
    <source>
        <dbReference type="Google" id="ProtNLM"/>
    </source>
</evidence>
<gene>
    <name evidence="2" type="ORF">DEACI_0844</name>
    <name evidence="3" type="ORF">DEACI_4055</name>
</gene>
<dbReference type="KEGG" id="aacx:DEACI_0844"/>
<dbReference type="EMBL" id="CDGJ01000134">
    <property type="protein sequence ID" value="CEJ09570.1"/>
    <property type="molecule type" value="Genomic_DNA"/>
</dbReference>
<dbReference type="Proteomes" id="UP001071230">
    <property type="component" value="Unassembled WGS sequence"/>
</dbReference>
<dbReference type="PANTHER" id="PTHR38664">
    <property type="entry name" value="SLR0058 PROTEIN"/>
    <property type="match status" value="1"/>
</dbReference>
<accession>A0A8S0WEJ7</accession>
<organism evidence="2">
    <name type="scientific">Acididesulfobacillus acetoxydans</name>
    <dbReference type="NCBI Taxonomy" id="1561005"/>
    <lineage>
        <taxon>Bacteria</taxon>
        <taxon>Bacillati</taxon>
        <taxon>Bacillota</taxon>
        <taxon>Clostridia</taxon>
        <taxon>Eubacteriales</taxon>
        <taxon>Peptococcaceae</taxon>
        <taxon>Acididesulfobacillus</taxon>
    </lineage>
</organism>
<reference evidence="2" key="2">
    <citation type="submission" date="2020-01" db="EMBL/GenBank/DDBJ databases">
        <authorList>
            <person name="Hornung B."/>
        </authorList>
    </citation>
    <scope>NUCLEOTIDE SEQUENCE</scope>
    <source>
        <strain evidence="2">PacBioINE</strain>
    </source>
</reference>
<evidence type="ECO:0000313" key="4">
    <source>
        <dbReference type="Proteomes" id="UP001071230"/>
    </source>
</evidence>
<keyword evidence="4" id="KW-1185">Reference proteome</keyword>
<dbReference type="RefSeq" id="WP_240983899.1">
    <property type="nucleotide sequence ID" value="NZ_CDGJ01000134.1"/>
</dbReference>
<evidence type="ECO:0000313" key="2">
    <source>
        <dbReference type="EMBL" id="CAA7600192.1"/>
    </source>
</evidence>
<evidence type="ECO:0000313" key="3">
    <source>
        <dbReference type="EMBL" id="CEJ09570.1"/>
    </source>
</evidence>